<comment type="subcellular location">
    <subcellularLocation>
        <location evidence="1">Cell outer membrane</location>
    </subcellularLocation>
</comment>
<feature type="region of interest" description="Disordered" evidence="8">
    <location>
        <begin position="68"/>
        <end position="98"/>
    </location>
</feature>
<evidence type="ECO:0000256" key="5">
    <source>
        <dbReference type="ARBA" id="ARBA00022692"/>
    </source>
</evidence>
<dbReference type="RefSeq" id="WP_156639533.1">
    <property type="nucleotide sequence ID" value="NZ_WOXT01000001.1"/>
</dbReference>
<keyword evidence="4" id="KW-1134">Transmembrane beta strand</keyword>
<dbReference type="GO" id="GO:0015288">
    <property type="term" value="F:porin activity"/>
    <property type="evidence" value="ECO:0007669"/>
    <property type="project" value="TreeGrafter"/>
</dbReference>
<accession>A0A7C9HTD1</accession>
<organism evidence="10 11">
    <name type="scientific">Noviluteimonas gilva</name>
    <dbReference type="NCBI Taxonomy" id="2682097"/>
    <lineage>
        <taxon>Bacteria</taxon>
        <taxon>Pseudomonadati</taxon>
        <taxon>Pseudomonadota</taxon>
        <taxon>Gammaproteobacteria</taxon>
        <taxon>Lysobacterales</taxon>
        <taxon>Lysobacteraceae</taxon>
        <taxon>Noviluteimonas</taxon>
    </lineage>
</organism>
<evidence type="ECO:0000256" key="1">
    <source>
        <dbReference type="ARBA" id="ARBA00004442"/>
    </source>
</evidence>
<feature type="compositionally biased region" description="Polar residues" evidence="8">
    <location>
        <begin position="68"/>
        <end position="96"/>
    </location>
</feature>
<evidence type="ECO:0000256" key="4">
    <source>
        <dbReference type="ARBA" id="ARBA00022452"/>
    </source>
</evidence>
<dbReference type="PANTHER" id="PTHR30026:SF20">
    <property type="entry name" value="OUTER MEMBRANE PROTEIN TOLC"/>
    <property type="match status" value="1"/>
</dbReference>
<dbReference type="PANTHER" id="PTHR30026">
    <property type="entry name" value="OUTER MEMBRANE PROTEIN TOLC"/>
    <property type="match status" value="1"/>
</dbReference>
<dbReference type="NCBIfam" id="TIGR01844">
    <property type="entry name" value="type_I_sec_TolC"/>
    <property type="match status" value="1"/>
</dbReference>
<evidence type="ECO:0000256" key="6">
    <source>
        <dbReference type="ARBA" id="ARBA00023136"/>
    </source>
</evidence>
<dbReference type="InterPro" id="IPR003423">
    <property type="entry name" value="OMP_efflux"/>
</dbReference>
<keyword evidence="6" id="KW-0472">Membrane</keyword>
<sequence length="466" mass="50520">MSRRPLVMALAFALLPCAVHAEDLLQTYELARAGDPQYSAAESNRLVVKEGRVQARALLLPQLNGSAGYSRTNEDSSGQQVFAGTPLGNNDSTSDSTNRRYGITLDQMVFDGARISRLRSANALSEASDYSLESAGDQLITRTSAAYFNVLVQLENLAAAESAETALKKQFDFASKRLEVGLAPITDVHEARAQYDTARANTITAHNQVEDAYQALAELTGRPVANLKGLPEDFQPQLPEHADEDAWVKMAFDNNPALRAKELQVKSAEQDVSTARAGHLPTLYFGGDYGDSRTDGDTTNNLSGAETAFDNESRSRSFGLTLNVPIFAGGATQSGVREALATRDIRQDELESDRRALERATRNAYQVVVAGVSEVEARRLAVVSAKAAYEASQVGLEVGTRTVLDVLVNQRNLTQSQQAFALSRYNFLQSVLNLESAAGTLDVEDVQRLNRFLTVNVSAAVQQPTP</sequence>
<evidence type="ECO:0000256" key="2">
    <source>
        <dbReference type="ARBA" id="ARBA00007613"/>
    </source>
</evidence>
<dbReference type="GO" id="GO:0015562">
    <property type="term" value="F:efflux transmembrane transporter activity"/>
    <property type="evidence" value="ECO:0007669"/>
    <property type="project" value="InterPro"/>
</dbReference>
<dbReference type="EMBL" id="WOXT01000001">
    <property type="protein sequence ID" value="MUV12778.1"/>
    <property type="molecule type" value="Genomic_DNA"/>
</dbReference>
<keyword evidence="3" id="KW-0813">Transport</keyword>
<proteinExistence type="inferred from homology"/>
<keyword evidence="7" id="KW-0998">Cell outer membrane</keyword>
<evidence type="ECO:0000256" key="7">
    <source>
        <dbReference type="ARBA" id="ARBA00023237"/>
    </source>
</evidence>
<gene>
    <name evidence="10" type="ORF">GN331_00995</name>
</gene>
<dbReference type="Pfam" id="PF02321">
    <property type="entry name" value="OEP"/>
    <property type="match status" value="2"/>
</dbReference>
<evidence type="ECO:0000313" key="10">
    <source>
        <dbReference type="EMBL" id="MUV12778.1"/>
    </source>
</evidence>
<dbReference type="Gene3D" id="1.20.1600.10">
    <property type="entry name" value="Outer membrane efflux proteins (OEP)"/>
    <property type="match status" value="1"/>
</dbReference>
<comment type="similarity">
    <text evidence="2">Belongs to the outer membrane factor (OMF) (TC 1.B.17) family.</text>
</comment>
<dbReference type="Proteomes" id="UP000479692">
    <property type="component" value="Unassembled WGS sequence"/>
</dbReference>
<dbReference type="AlphaFoldDB" id="A0A7C9HTD1"/>
<protein>
    <submittedName>
        <fullName evidence="10">TolC family outer membrane protein</fullName>
    </submittedName>
</protein>
<evidence type="ECO:0000256" key="3">
    <source>
        <dbReference type="ARBA" id="ARBA00022448"/>
    </source>
</evidence>
<dbReference type="GO" id="GO:0009279">
    <property type="term" value="C:cell outer membrane"/>
    <property type="evidence" value="ECO:0007669"/>
    <property type="project" value="UniProtKB-SubCell"/>
</dbReference>
<dbReference type="InterPro" id="IPR010130">
    <property type="entry name" value="T1SS_OMP_TolC"/>
</dbReference>
<comment type="caution">
    <text evidence="10">The sequence shown here is derived from an EMBL/GenBank/DDBJ whole genome shotgun (WGS) entry which is preliminary data.</text>
</comment>
<keyword evidence="9" id="KW-0732">Signal</keyword>
<evidence type="ECO:0000256" key="8">
    <source>
        <dbReference type="SAM" id="MobiDB-lite"/>
    </source>
</evidence>
<name>A0A7C9HTD1_9GAMM</name>
<evidence type="ECO:0000313" key="11">
    <source>
        <dbReference type="Proteomes" id="UP000479692"/>
    </source>
</evidence>
<dbReference type="SUPFAM" id="SSF56954">
    <property type="entry name" value="Outer membrane efflux proteins (OEP)"/>
    <property type="match status" value="1"/>
</dbReference>
<dbReference type="InterPro" id="IPR051906">
    <property type="entry name" value="TolC-like"/>
</dbReference>
<reference evidence="10 11" key="1">
    <citation type="submission" date="2019-12" db="EMBL/GenBank/DDBJ databases">
        <authorList>
            <person name="Xu J."/>
        </authorList>
    </citation>
    <scope>NUCLEOTIDE SEQUENCE [LARGE SCALE GENOMIC DNA]</scope>
    <source>
        <strain evidence="10 11">HX-5-24</strain>
    </source>
</reference>
<dbReference type="GO" id="GO:1990281">
    <property type="term" value="C:efflux pump complex"/>
    <property type="evidence" value="ECO:0007669"/>
    <property type="project" value="TreeGrafter"/>
</dbReference>
<evidence type="ECO:0000256" key="9">
    <source>
        <dbReference type="SAM" id="SignalP"/>
    </source>
</evidence>
<keyword evidence="11" id="KW-1185">Reference proteome</keyword>
<feature type="signal peptide" evidence="9">
    <location>
        <begin position="1"/>
        <end position="21"/>
    </location>
</feature>
<feature type="chain" id="PRO_5028811513" evidence="9">
    <location>
        <begin position="22"/>
        <end position="466"/>
    </location>
</feature>
<keyword evidence="5" id="KW-0812">Transmembrane</keyword>